<sequence>MATYSPSRVVQREDGEGFPKIRVNDFNVAELLLQVITQLKIVSMKLDCLQADGDVIDDDEVDTLELQ</sequence>
<dbReference type="EMBL" id="LAZR01020923">
    <property type="protein sequence ID" value="KKL87125.1"/>
    <property type="molecule type" value="Genomic_DNA"/>
</dbReference>
<organism evidence="1">
    <name type="scientific">marine sediment metagenome</name>
    <dbReference type="NCBI Taxonomy" id="412755"/>
    <lineage>
        <taxon>unclassified sequences</taxon>
        <taxon>metagenomes</taxon>
        <taxon>ecological metagenomes</taxon>
    </lineage>
</organism>
<protein>
    <submittedName>
        <fullName evidence="1">Uncharacterized protein</fullName>
    </submittedName>
</protein>
<gene>
    <name evidence="1" type="ORF">LCGC14_1937870</name>
</gene>
<name>A0A0F9HZP1_9ZZZZ</name>
<dbReference type="AlphaFoldDB" id="A0A0F9HZP1"/>
<proteinExistence type="predicted"/>
<reference evidence="1" key="1">
    <citation type="journal article" date="2015" name="Nature">
        <title>Complex archaea that bridge the gap between prokaryotes and eukaryotes.</title>
        <authorList>
            <person name="Spang A."/>
            <person name="Saw J.H."/>
            <person name="Jorgensen S.L."/>
            <person name="Zaremba-Niedzwiedzka K."/>
            <person name="Martijn J."/>
            <person name="Lind A.E."/>
            <person name="van Eijk R."/>
            <person name="Schleper C."/>
            <person name="Guy L."/>
            <person name="Ettema T.J."/>
        </authorList>
    </citation>
    <scope>NUCLEOTIDE SEQUENCE</scope>
</reference>
<comment type="caution">
    <text evidence="1">The sequence shown here is derived from an EMBL/GenBank/DDBJ whole genome shotgun (WGS) entry which is preliminary data.</text>
</comment>
<evidence type="ECO:0000313" key="1">
    <source>
        <dbReference type="EMBL" id="KKL87125.1"/>
    </source>
</evidence>
<accession>A0A0F9HZP1</accession>